<dbReference type="AlphaFoldDB" id="A0A9W9MM95"/>
<reference evidence="2" key="2">
    <citation type="journal article" date="2023" name="IMA Fungus">
        <title>Comparative genomic study of the Penicillium genus elucidates a diverse pangenome and 15 lateral gene transfer events.</title>
        <authorList>
            <person name="Petersen C."/>
            <person name="Sorensen T."/>
            <person name="Nielsen M.R."/>
            <person name="Sondergaard T.E."/>
            <person name="Sorensen J.L."/>
            <person name="Fitzpatrick D.A."/>
            <person name="Frisvad J.C."/>
            <person name="Nielsen K.L."/>
        </authorList>
    </citation>
    <scope>NUCLEOTIDE SEQUENCE</scope>
    <source>
        <strain evidence="2">IBT 15544</strain>
    </source>
</reference>
<keyword evidence="3" id="KW-1185">Reference proteome</keyword>
<dbReference type="RefSeq" id="XP_058308433.1">
    <property type="nucleotide sequence ID" value="XM_058451895.1"/>
</dbReference>
<evidence type="ECO:0000256" key="1">
    <source>
        <dbReference type="SAM" id="Phobius"/>
    </source>
</evidence>
<accession>A0A9W9MM95</accession>
<dbReference type="EMBL" id="JAPQKR010000012">
    <property type="protein sequence ID" value="KAJ5203954.1"/>
    <property type="molecule type" value="Genomic_DNA"/>
</dbReference>
<dbReference type="GeneID" id="83179196"/>
<feature type="transmembrane region" description="Helical" evidence="1">
    <location>
        <begin position="63"/>
        <end position="83"/>
    </location>
</feature>
<feature type="transmembrane region" description="Helical" evidence="1">
    <location>
        <begin position="39"/>
        <end position="57"/>
    </location>
</feature>
<comment type="caution">
    <text evidence="2">The sequence shown here is derived from an EMBL/GenBank/DDBJ whole genome shotgun (WGS) entry which is preliminary data.</text>
</comment>
<feature type="transmembrane region" description="Helical" evidence="1">
    <location>
        <begin position="12"/>
        <end position="32"/>
    </location>
</feature>
<gene>
    <name evidence="2" type="ORF">N7498_004833</name>
</gene>
<evidence type="ECO:0000313" key="2">
    <source>
        <dbReference type="EMBL" id="KAJ5203954.1"/>
    </source>
</evidence>
<organism evidence="2 3">
    <name type="scientific">Penicillium cinerascens</name>
    <dbReference type="NCBI Taxonomy" id="70096"/>
    <lineage>
        <taxon>Eukaryota</taxon>
        <taxon>Fungi</taxon>
        <taxon>Dikarya</taxon>
        <taxon>Ascomycota</taxon>
        <taxon>Pezizomycotina</taxon>
        <taxon>Eurotiomycetes</taxon>
        <taxon>Eurotiomycetidae</taxon>
        <taxon>Eurotiales</taxon>
        <taxon>Aspergillaceae</taxon>
        <taxon>Penicillium</taxon>
    </lineage>
</organism>
<dbReference type="Proteomes" id="UP001150904">
    <property type="component" value="Unassembled WGS sequence"/>
</dbReference>
<proteinExistence type="predicted"/>
<dbReference type="OrthoDB" id="4430381at2759"/>
<reference evidence="2" key="1">
    <citation type="submission" date="2022-12" db="EMBL/GenBank/DDBJ databases">
        <authorList>
            <person name="Petersen C."/>
        </authorList>
    </citation>
    <scope>NUCLEOTIDE SEQUENCE</scope>
    <source>
        <strain evidence="2">IBT 15544</strain>
    </source>
</reference>
<name>A0A9W9MM95_9EURO</name>
<keyword evidence="1" id="KW-0472">Membrane</keyword>
<sequence>MDVGLAVDGLLLVFGTLFYLLTRLLSYVLYLLHILVSPLLYLGHGVLTIVLLPLRLLVKFEAILYFMTGAVLTGVTVGLVLHYTGDALSQLLRLPSSSSEPPSTDLIDLKEPQLDWETKWRDNYQSSTILEEEENSQSSDDFKD</sequence>
<keyword evidence="1" id="KW-1133">Transmembrane helix</keyword>
<keyword evidence="1" id="KW-0812">Transmembrane</keyword>
<protein>
    <submittedName>
        <fullName evidence="2">Uncharacterized protein</fullName>
    </submittedName>
</protein>
<evidence type="ECO:0000313" key="3">
    <source>
        <dbReference type="Proteomes" id="UP001150904"/>
    </source>
</evidence>